<feature type="compositionally biased region" description="Low complexity" evidence="1">
    <location>
        <begin position="180"/>
        <end position="199"/>
    </location>
</feature>
<dbReference type="PROSITE" id="PS50003">
    <property type="entry name" value="PH_DOMAIN"/>
    <property type="match status" value="1"/>
</dbReference>
<dbReference type="EMBL" id="HBKN01001991">
    <property type="protein sequence ID" value="CAE2192407.1"/>
    <property type="molecule type" value="Transcribed_RNA"/>
</dbReference>
<name>A0A7S4HA53_GUITH</name>
<feature type="region of interest" description="Disordered" evidence="1">
    <location>
        <begin position="174"/>
        <end position="199"/>
    </location>
</feature>
<evidence type="ECO:0000313" key="3">
    <source>
        <dbReference type="EMBL" id="CAE2192407.1"/>
    </source>
</evidence>
<dbReference type="Pfam" id="PF00169">
    <property type="entry name" value="PH"/>
    <property type="match status" value="1"/>
</dbReference>
<sequence length="529" mass="59873">MKKYLNRFWGSADGFDGKTTLKQISNSENLSIQRVSKDKGGVGLNGTSKRDEDGFGDQGKLFLQGYIERKSNKNGFQKKWKVQYFVLKDSRLRYYKDQVNYLDGEQEKGEIYLNGISINFGATKVNMSGNPRYVMLCEDRWKKKVFVLAFTSEQERNTWYEALQIAVSSASAPEKNVKASKSTSQRKSSSPSNNRQNSLSSVMDFLSGSTFQLPFASRKPKCNFSESDRNTQTHSKVANLMLEIVTQNPRNDKDVNVYIKSSKGGRYGVELICEGHHDNLWTYTWTYNIDYVQLNCESRARRIVVDWNNKCAWIKGDIEIDEEYDEEFGDLMHIYKEHDCLLIHSTIPFSPRWNWIVGKSDPQRPYKISLKDSLSGSEKQVTLPLQISHGGHTVAAFSASKTEALLSLMEIGEEDQWILISITFVLSMFISMDGDNLNLPALDITSCSSTSRSPTGTSTYARTPIRQDSFGEWSHSVPKTTQSCVGEDLTGDETGKGRPLIGLQAPFHLDEPYPHPDSVYCPHENKEGS</sequence>
<organism evidence="3">
    <name type="scientific">Guillardia theta</name>
    <name type="common">Cryptophyte</name>
    <name type="synonym">Cryptomonas phi</name>
    <dbReference type="NCBI Taxonomy" id="55529"/>
    <lineage>
        <taxon>Eukaryota</taxon>
        <taxon>Cryptophyceae</taxon>
        <taxon>Pyrenomonadales</taxon>
        <taxon>Geminigeraceae</taxon>
        <taxon>Guillardia</taxon>
    </lineage>
</organism>
<dbReference type="InterPro" id="IPR001849">
    <property type="entry name" value="PH_domain"/>
</dbReference>
<dbReference type="CDD" id="cd00821">
    <property type="entry name" value="PH"/>
    <property type="match status" value="1"/>
</dbReference>
<dbReference type="Gene3D" id="2.30.29.30">
    <property type="entry name" value="Pleckstrin-homology domain (PH domain)/Phosphotyrosine-binding domain (PTB)"/>
    <property type="match status" value="1"/>
</dbReference>
<proteinExistence type="predicted"/>
<feature type="domain" description="PH" evidence="2">
    <location>
        <begin position="60"/>
        <end position="168"/>
    </location>
</feature>
<dbReference type="AlphaFoldDB" id="A0A7S4HA53"/>
<dbReference type="InterPro" id="IPR011993">
    <property type="entry name" value="PH-like_dom_sf"/>
</dbReference>
<feature type="region of interest" description="Disordered" evidence="1">
    <location>
        <begin position="471"/>
        <end position="497"/>
    </location>
</feature>
<gene>
    <name evidence="3" type="ORF">GTHE00462_LOCUS1718</name>
</gene>
<dbReference type="SUPFAM" id="SSF50729">
    <property type="entry name" value="PH domain-like"/>
    <property type="match status" value="1"/>
</dbReference>
<reference evidence="3" key="1">
    <citation type="submission" date="2021-01" db="EMBL/GenBank/DDBJ databases">
        <authorList>
            <person name="Corre E."/>
            <person name="Pelletier E."/>
            <person name="Niang G."/>
            <person name="Scheremetjew M."/>
            <person name="Finn R."/>
            <person name="Kale V."/>
            <person name="Holt S."/>
            <person name="Cochrane G."/>
            <person name="Meng A."/>
            <person name="Brown T."/>
            <person name="Cohen L."/>
        </authorList>
    </citation>
    <scope>NUCLEOTIDE SEQUENCE</scope>
    <source>
        <strain evidence="3">CCMP 2712</strain>
    </source>
</reference>
<accession>A0A7S4HA53</accession>
<dbReference type="SMART" id="SM00233">
    <property type="entry name" value="PH"/>
    <property type="match status" value="1"/>
</dbReference>
<evidence type="ECO:0000259" key="2">
    <source>
        <dbReference type="PROSITE" id="PS50003"/>
    </source>
</evidence>
<protein>
    <recommendedName>
        <fullName evidence="2">PH domain-containing protein</fullName>
    </recommendedName>
</protein>
<evidence type="ECO:0000256" key="1">
    <source>
        <dbReference type="SAM" id="MobiDB-lite"/>
    </source>
</evidence>